<keyword evidence="1" id="KW-0863">Zinc-finger</keyword>
<gene>
    <name evidence="3" type="ORF">g.25099</name>
    <name evidence="4" type="ORF">g.25103</name>
</gene>
<accession>A0A1B6CNY7</accession>
<dbReference type="InterPro" id="IPR013087">
    <property type="entry name" value="Znf_C2H2_type"/>
</dbReference>
<dbReference type="Pfam" id="PF00096">
    <property type="entry name" value="zf-C2H2"/>
    <property type="match status" value="2"/>
</dbReference>
<proteinExistence type="predicted"/>
<dbReference type="Gene3D" id="3.30.160.60">
    <property type="entry name" value="Classic Zinc Finger"/>
    <property type="match status" value="3"/>
</dbReference>
<evidence type="ECO:0000259" key="2">
    <source>
        <dbReference type="PROSITE" id="PS50157"/>
    </source>
</evidence>
<dbReference type="PROSITE" id="PS00028">
    <property type="entry name" value="ZINC_FINGER_C2H2_1"/>
    <property type="match status" value="3"/>
</dbReference>
<evidence type="ECO:0000256" key="1">
    <source>
        <dbReference type="PROSITE-ProRule" id="PRU00042"/>
    </source>
</evidence>
<dbReference type="PROSITE" id="PS50157">
    <property type="entry name" value="ZINC_FINGER_C2H2_2"/>
    <property type="match status" value="4"/>
</dbReference>
<dbReference type="EMBL" id="GEDC01010384">
    <property type="protein sequence ID" value="JAS26914.1"/>
    <property type="molecule type" value="Transcribed_RNA"/>
</dbReference>
<dbReference type="AlphaFoldDB" id="A0A1B6CNY7"/>
<sequence length="559" mass="65021">MSLEEFLSQIFLSLENFLQKVTTLNIFESLLFNYKIKTDFTEKCSSEVIELFINLCNELQVSLKENLTHTSDWKRTNSESFCNILPVNPIFSDVPLSPAKTDNWSNEETKVDFEDVSVTAEDNKTNYKCQQCGRKFRTNARFSSHVCKTSSSEIASRPLISDCDESSECVDDVDIEYPVSNQADLPVFVCSSCLSSFPEANQFEQHTCMNSIYPLANSNKNKCKFCGKVFKNRSNCTRHLKNVHKIGTRVEIDNIQKFICVLCVKTFSSKGNLQRHKEAIHLSQHDSSKLFKCHKCNFQTPHKNNLKRHLNKTNHEKNDYFNEQNFSCSICDAKFRSTRSLKHHEIKMHLIKKRVQILRKCPLCNFISEKSNKNDIYSHFEEKHGIKMKLEEHIFNSVSDFMKWKREMEVLTTTSFVKNRGQTNNIKHYLCHRCGLHKYKGLNKRHLKITGSCKIGAFCPASMKVTFKDNGEINVLFCRSHVGHKNELMHKRLTKEERNFIVAQLILKKSYDEILRNVRNSLNKCKLQRIHIINKKDIANIEKSLHLNSKAIEQNFDNL</sequence>
<dbReference type="GO" id="GO:0008270">
    <property type="term" value="F:zinc ion binding"/>
    <property type="evidence" value="ECO:0007669"/>
    <property type="project" value="UniProtKB-KW"/>
</dbReference>
<evidence type="ECO:0000313" key="3">
    <source>
        <dbReference type="EMBL" id="JAS15166.1"/>
    </source>
</evidence>
<evidence type="ECO:0000313" key="4">
    <source>
        <dbReference type="EMBL" id="JAS26914.1"/>
    </source>
</evidence>
<dbReference type="PANTHER" id="PTHR33936">
    <property type="entry name" value="PROTEIN CBG17840"/>
    <property type="match status" value="1"/>
</dbReference>
<keyword evidence="1" id="KW-0479">Metal-binding</keyword>
<organism evidence="3">
    <name type="scientific">Clastoptera arizonana</name>
    <name type="common">Arizona spittle bug</name>
    <dbReference type="NCBI Taxonomy" id="38151"/>
    <lineage>
        <taxon>Eukaryota</taxon>
        <taxon>Metazoa</taxon>
        <taxon>Ecdysozoa</taxon>
        <taxon>Arthropoda</taxon>
        <taxon>Hexapoda</taxon>
        <taxon>Insecta</taxon>
        <taxon>Pterygota</taxon>
        <taxon>Neoptera</taxon>
        <taxon>Paraneoptera</taxon>
        <taxon>Hemiptera</taxon>
        <taxon>Auchenorrhyncha</taxon>
        <taxon>Cercopoidea</taxon>
        <taxon>Clastopteridae</taxon>
        <taxon>Clastoptera</taxon>
    </lineage>
</organism>
<feature type="domain" description="C2H2-type" evidence="2">
    <location>
        <begin position="127"/>
        <end position="158"/>
    </location>
</feature>
<name>A0A1B6CNY7_9HEMI</name>
<feature type="domain" description="C2H2-type" evidence="2">
    <location>
        <begin position="258"/>
        <end position="286"/>
    </location>
</feature>
<dbReference type="InterPro" id="IPR052797">
    <property type="entry name" value="RegFact_GeneExpr_CellDeath"/>
</dbReference>
<dbReference type="SUPFAM" id="SSF57667">
    <property type="entry name" value="beta-beta-alpha zinc fingers"/>
    <property type="match status" value="1"/>
</dbReference>
<protein>
    <recommendedName>
        <fullName evidence="2">C2H2-type domain-containing protein</fullName>
    </recommendedName>
</protein>
<dbReference type="SMART" id="SM00355">
    <property type="entry name" value="ZnF_C2H2"/>
    <property type="match status" value="6"/>
</dbReference>
<dbReference type="PANTHER" id="PTHR33936:SF24">
    <property type="entry name" value="C2H2-TYPE DOMAIN-CONTAINING PROTEIN"/>
    <property type="match status" value="1"/>
</dbReference>
<keyword evidence="1" id="KW-0862">Zinc</keyword>
<feature type="domain" description="C2H2-type" evidence="2">
    <location>
        <begin position="326"/>
        <end position="354"/>
    </location>
</feature>
<dbReference type="EMBL" id="GEDC01022132">
    <property type="protein sequence ID" value="JAS15166.1"/>
    <property type="molecule type" value="Transcribed_RNA"/>
</dbReference>
<dbReference type="InterPro" id="IPR036236">
    <property type="entry name" value="Znf_C2H2_sf"/>
</dbReference>
<feature type="domain" description="C2H2-type" evidence="2">
    <location>
        <begin position="221"/>
        <end position="244"/>
    </location>
</feature>
<reference evidence="3" key="1">
    <citation type="submission" date="2015-12" db="EMBL/GenBank/DDBJ databases">
        <title>De novo transcriptome assembly of four potential Pierce s Disease insect vectors from Arizona vineyards.</title>
        <authorList>
            <person name="Tassone E.E."/>
        </authorList>
    </citation>
    <scope>NUCLEOTIDE SEQUENCE</scope>
</reference>